<evidence type="ECO:0000313" key="2">
    <source>
        <dbReference type="EMBL" id="CAG9705399.1"/>
    </source>
</evidence>
<feature type="region of interest" description="Disordered" evidence="1">
    <location>
        <begin position="467"/>
        <end position="507"/>
    </location>
</feature>
<accession>A0AA86MJ66</accession>
<dbReference type="RefSeq" id="WP_210886333.1">
    <property type="nucleotide sequence ID" value="NZ_CAKJVE010000004.1"/>
</dbReference>
<organism evidence="2 3">
    <name type="scientific">Clostridium neonatale</name>
    <dbReference type="NCBI Taxonomy" id="137838"/>
    <lineage>
        <taxon>Bacteria</taxon>
        <taxon>Bacillati</taxon>
        <taxon>Bacillota</taxon>
        <taxon>Clostridia</taxon>
        <taxon>Eubacteriales</taxon>
        <taxon>Clostridiaceae</taxon>
        <taxon>Clostridium</taxon>
    </lineage>
</organism>
<dbReference type="Proteomes" id="UP000789738">
    <property type="component" value="Unassembled WGS sequence"/>
</dbReference>
<name>A0AA86MJ66_9CLOT</name>
<dbReference type="InterPro" id="IPR021145">
    <property type="entry name" value="Portal_protein_SPP1_Gp6-like"/>
</dbReference>
<sequence length="507" mass="57420">MGWIKNMLTKAAIKMLNIQPATDKTITIKEPLTYQGNVLRNRIWYRGDPSELDQFFKQSAYDVVSKSRFWAAVPSEDLSIRKIHSGIPAMITDKLSDIVIADLDGIDLGTDKLNSLWEEIGKDNKFNELLGEAITEALITGDGAFKISMDTDITLYPIIEFFSGERVDYNYKRGRLEEILFYTEYPVGTKTYRLEETYGKGYINYKLYDDVGKEVELTFCNDTANLQNITFNGDFIMGVPLRFFKSTKFKDRGKSLFDSKSDSFDALDEVISQWIDAIRDGRVVKYIPEDLIPKNPMTGELLKPNPFDNKFLKVGASLAEDAKNQISMIQAEINYDAFVNSYNSTLDMCLQGIISPSTLGIDLKKTDNAEAQREKEKATLYTRGKIVDTLQEVIPELVVLVFKCNDLTTKEIAGEYEATVTFGEYASPSFDNVVEIVGTAKSYGIMSLEQCIEELYGDTWTDEEKAEEVQRIKEQNGDIVAEEPKAVDDEEYNLDNQGDVDLDVQEE</sequence>
<dbReference type="EMBL" id="CAKJVE010000004">
    <property type="protein sequence ID" value="CAG9705399.1"/>
    <property type="molecule type" value="Genomic_DNA"/>
</dbReference>
<reference evidence="2" key="1">
    <citation type="submission" date="2021-10" db="EMBL/GenBank/DDBJ databases">
        <authorList>
            <person name="Mesa V."/>
        </authorList>
    </citation>
    <scope>NUCLEOTIDE SEQUENCE</scope>
    <source>
        <strain evidence="2">CC3_PB</strain>
    </source>
</reference>
<protein>
    <submittedName>
        <fullName evidence="2">Capsid protein</fullName>
    </submittedName>
</protein>
<feature type="compositionally biased region" description="Acidic residues" evidence="1">
    <location>
        <begin position="488"/>
        <end position="507"/>
    </location>
</feature>
<gene>
    <name evidence="2" type="ORF">CNEO_41841</name>
</gene>
<dbReference type="Pfam" id="PF05133">
    <property type="entry name" value="SPP1_portal"/>
    <property type="match status" value="1"/>
</dbReference>
<comment type="caution">
    <text evidence="2">The sequence shown here is derived from an EMBL/GenBank/DDBJ whole genome shotgun (WGS) entry which is preliminary data.</text>
</comment>
<feature type="compositionally biased region" description="Basic and acidic residues" evidence="1">
    <location>
        <begin position="467"/>
        <end position="487"/>
    </location>
</feature>
<dbReference type="AlphaFoldDB" id="A0AA86MJ66"/>
<evidence type="ECO:0000256" key="1">
    <source>
        <dbReference type="SAM" id="MobiDB-lite"/>
    </source>
</evidence>
<proteinExistence type="predicted"/>
<evidence type="ECO:0000313" key="3">
    <source>
        <dbReference type="Proteomes" id="UP000789738"/>
    </source>
</evidence>